<feature type="compositionally biased region" description="Basic and acidic residues" evidence="1">
    <location>
        <begin position="348"/>
        <end position="366"/>
    </location>
</feature>
<sequence>METIKNLLLQTSSGAGPTIGGQPDYADVLLGKTMKDPFGGCPALGDVGPILSPVPMRVGSNETAPGGGEDCRRMERPQPLGPAVGSEDFIHPRLSELKQPPVIVGVAVKRSLRKPPEVITRVAGGGIPLEASTLERWHKDIFEAPPASVRPPLQYDDDNEDECEDGVNVITEVSNKTFEKYQNRSCSGDDKSCPDGLGAGGQTLALNGVEQDGANGDAENGHDLIDLIDFSSDLEQEFPAGGAEEKAVAPLVKAVVEVKKKRVTFLLDPFQHDDTTDGGEESDVTEEDSPPGEDVGNGGLSGSEDAGADIDTAEKRWVDESDPIDGGRSGAKVSHQASSTHCQLRNEISTETRQTDDIVLRTDRGVAGKSSGGHVDSEAARWSPQRILEENPTEALDERRQETETIQRACSSPLHGESESLHRRHHHHHQNHHHRQQFPHRRWQQEGPFTITDTACGRRSSSSTVLSAHSDGGGVYAREIDETLALHGERAVDVCLPNACAGTESINDSERQRNHHQSVKGQQTVIVGSGGSGGKQSSTVQAEELSASIDGRRRYQHRGTTGSDIEGCCIDGRDWHGLSQEQQVGGKGDHHREVQSSEQQWQTAAVVPLEEHGRIDERASYDEQHRVAVAESTDDDGSSSGSSLLRGLECVSTRTTSTALVGPIKEDKPEESLGWQEGCQWEALPRRQQPKTAVVARTAQTCPAESEEKSTQVPSPRQQQRPAAGRAPALSSDSESENYYGTCSPPTVVRSECTGDRCKCRAHRRNCPYSNNGAGSSLLVEVTLNAHICVHQQNGNQAEPCVPDDDDDDDDSTVSFTRYDGGVTTRVCQCENSSGQGPRVLRDSATNTQGAKEENRCGGSADDSDTPSTVTSESYVRPKAPRNPSSADSGILIIDDDDEEEEDDDVEGCEREQEERDEQSACNPPSVPLEGSVRAEVNEQPRSIVKGPVADRDTQTFIGNFIDSEKRSPEFASTPDGGGSEVLAAPAQHPVDAEIGDAVTTGGVECFEASQRLKRLEERFRGLAYTKKLFRPESGVRGTPGGSLPSLLVCAGHPAAPAVAAPTAAAFSTDGWTSVDYANTNTFAADSPTNARRRGGRAGAGDANVTLCSGSPTQSRRARGLRPSTSTPSLLDASSSSAASSPSSATVSLRVAAGTAAASEASRGSALLPSRKTSSLSCLQQDATQHEDETECHLLSTSRTSRRTDGDTRGATNRPARRSISSWTRPILPPLSSSLLSLSASSLLSLSCLDLERQGRQRAGSQPPPSNERLVATHGIESKERAQYQDTNNNKRVDEIGLSKAVSLPSLLSQEYHGQIETEYLPFGVDGLADREREFDSGPCVVAVETLRPDCDRAKGEAPESGRAAVLGFTAVQRHPRAVEELRQNTDTPESSGAESEEICKIFPGGRARVGDPLEVVETVVLVNGSTEDEDDEDDVDEEEEQEEEEEEEEELLSSDAGCAGEGEVICVGRVGQRDDPEEEFVQLEKLLAADPHTNCEFDTRHLQDYEPEVYRIKYCYDELEEELEEQQQQQLFVVVGRGERSLPVPGPPPAVPPPPPPPPPKAGRAFSSAGRVFRVVPESYGDAERVVSKECGVKRVSAGTEVSQGCVGSVPTGGGLVLLGSSTIHGENGHGKGAPSKVVLVTTGGVGGVQCGEPRDTVSAVREDGDIPPPPPPPKARAGSASVGGCGCVLEAIPLYRSAADALVGAGGGEAMRETAGGTLRGLLKKPNRPPPVRKNRVVFDETRNEFFEADYIILIREDCPYDEEDEEPCTCGEHELVRICCDEGCNCGYTDDGRTPPEREEAQKTGQGSVDGENESTRGEKAACAAFCPRTQAHKSTPRHEERGTVGKSSESLNTTNVGFSCLDNRCVRASNQAPSNTYTTVERGVLVFDIIDNDIVELCAQNVICLMSSLLASSVDQFQGHVAGRT</sequence>
<feature type="region of interest" description="Disordered" evidence="1">
    <location>
        <begin position="1082"/>
        <end position="1144"/>
    </location>
</feature>
<reference evidence="2" key="1">
    <citation type="submission" date="2022-08" db="UniProtKB">
        <authorList>
            <consortium name="EnsemblMetazoa"/>
        </authorList>
    </citation>
    <scope>IDENTIFICATION</scope>
    <source>
        <strain evidence="2">EBRO</strain>
    </source>
</reference>
<feature type="compositionally biased region" description="Polar residues" evidence="1">
    <location>
        <begin position="731"/>
        <end position="742"/>
    </location>
</feature>
<feature type="compositionally biased region" description="Acidic residues" evidence="1">
    <location>
        <begin position="894"/>
        <end position="907"/>
    </location>
</feature>
<name>A0A182JGB3_ANOAO</name>
<dbReference type="EnsemblMetazoa" id="AATE017568-RA">
    <property type="protein sequence ID" value="AATE017568-PA.1"/>
    <property type="gene ID" value="AATE017568"/>
</dbReference>
<feature type="region of interest" description="Disordered" evidence="1">
    <location>
        <begin position="1544"/>
        <end position="1567"/>
    </location>
</feature>
<feature type="region of interest" description="Disordered" evidence="1">
    <location>
        <begin position="1794"/>
        <end position="1818"/>
    </location>
</feature>
<feature type="region of interest" description="Disordered" evidence="1">
    <location>
        <begin position="1422"/>
        <end position="1458"/>
    </location>
</feature>
<accession>A0A182JGB3</accession>
<feature type="compositionally biased region" description="Basic residues" evidence="1">
    <location>
        <begin position="422"/>
        <end position="440"/>
    </location>
</feature>
<feature type="compositionally biased region" description="Basic and acidic residues" evidence="1">
    <location>
        <begin position="1794"/>
        <end position="1805"/>
    </location>
</feature>
<feature type="compositionally biased region" description="Acidic residues" evidence="1">
    <location>
        <begin position="1427"/>
        <end position="1453"/>
    </location>
</feature>
<feature type="region of interest" description="Disordered" evidence="1">
    <location>
        <begin position="410"/>
        <end position="440"/>
    </location>
</feature>
<feature type="region of interest" description="Disordered" evidence="1">
    <location>
        <begin position="270"/>
        <end position="380"/>
    </location>
</feature>
<protein>
    <submittedName>
        <fullName evidence="2">Uncharacterized protein</fullName>
    </submittedName>
</protein>
<feature type="compositionally biased region" description="Low complexity" evidence="1">
    <location>
        <begin position="1123"/>
        <end position="1144"/>
    </location>
</feature>
<feature type="region of interest" description="Disordered" evidence="1">
    <location>
        <begin position="830"/>
        <end position="930"/>
    </location>
</feature>
<feature type="compositionally biased region" description="Polar residues" evidence="1">
    <location>
        <begin position="1106"/>
        <end position="1115"/>
    </location>
</feature>
<evidence type="ECO:0000313" key="2">
    <source>
        <dbReference type="EnsemblMetazoa" id="AATE017568-PA.1"/>
    </source>
</evidence>
<feature type="compositionally biased region" description="Acidic residues" evidence="1">
    <location>
        <begin position="802"/>
        <end position="812"/>
    </location>
</feature>
<feature type="region of interest" description="Disordered" evidence="1">
    <location>
        <begin position="684"/>
        <end position="742"/>
    </location>
</feature>
<feature type="compositionally biased region" description="Pro residues" evidence="1">
    <location>
        <begin position="1545"/>
        <end position="1562"/>
    </location>
</feature>
<proteinExistence type="predicted"/>
<feature type="compositionally biased region" description="Acidic residues" evidence="1">
    <location>
        <begin position="276"/>
        <end position="291"/>
    </location>
</feature>
<feature type="region of interest" description="Disordered" evidence="1">
    <location>
        <begin position="1834"/>
        <end position="1854"/>
    </location>
</feature>
<feature type="region of interest" description="Disordered" evidence="1">
    <location>
        <begin position="796"/>
        <end position="818"/>
    </location>
</feature>
<dbReference type="VEuPathDB" id="VectorBase:AATE017568"/>
<evidence type="ECO:0000256" key="1">
    <source>
        <dbReference type="SAM" id="MobiDB-lite"/>
    </source>
</evidence>
<feature type="region of interest" description="Disordered" evidence="1">
    <location>
        <begin position="1178"/>
        <end position="1218"/>
    </location>
</feature>
<feature type="compositionally biased region" description="Polar residues" evidence="1">
    <location>
        <begin position="335"/>
        <end position="347"/>
    </location>
</feature>
<organism evidence="2">
    <name type="scientific">Anopheles atroparvus</name>
    <name type="common">European mosquito</name>
    <dbReference type="NCBI Taxonomy" id="41427"/>
    <lineage>
        <taxon>Eukaryota</taxon>
        <taxon>Metazoa</taxon>
        <taxon>Ecdysozoa</taxon>
        <taxon>Arthropoda</taxon>
        <taxon>Hexapoda</taxon>
        <taxon>Insecta</taxon>
        <taxon>Pterygota</taxon>
        <taxon>Neoptera</taxon>
        <taxon>Endopterygota</taxon>
        <taxon>Diptera</taxon>
        <taxon>Nematocera</taxon>
        <taxon>Culicoidea</taxon>
        <taxon>Culicidae</taxon>
        <taxon>Anophelinae</taxon>
        <taxon>Anopheles</taxon>
    </lineage>
</organism>
<feature type="region of interest" description="Disordered" evidence="1">
    <location>
        <begin position="1660"/>
        <end position="1679"/>
    </location>
</feature>
<feature type="compositionally biased region" description="Low complexity" evidence="1">
    <location>
        <begin position="716"/>
        <end position="729"/>
    </location>
</feature>